<sequence>MPSTPNIGEIASSSRPSAEFDAKPSAPSRNNTAQNSAKPDSSSAASAPKEWSTMLSSACEDNTRTEVKVPKLRETAGTDEIPEAWMRNNSEIETNAKRHKATAQKVMVAIKGTPEQKYHDPDPKRGFPEQERLHRGRPFPANRDFFQKPQYDPDSEGKSKAEVLKQNKRSANNAHWDIENMQQTFKIELERKYPNITPLLRSGRGGEDPGKSMRRLEAMRTLAIEDSQNFSVKREERNIDASDKMFKKGNYSETPLTDQEKAQKEVTDKAKLAAARFDGMRGATCDAQTALAFLEFKKDDPEAKLEVFDLRKGSRRFVSVPDENGAMKTRVFNGERVTTPITGSVFDLNGGPQHRFLVINRDTGTDESDPRTWNPDAVILDAFAERIYQVPEIMSEVDLLARFSGGEFRTQLAYDDNDVAELTDVIASEEDKLQTAAEEAKKAAAEAEQAPQRTRKRDKFAKMFGMNRH</sequence>
<feature type="region of interest" description="Disordered" evidence="1">
    <location>
        <begin position="112"/>
        <end position="165"/>
    </location>
</feature>
<feature type="compositionally biased region" description="Basic and acidic residues" evidence="1">
    <location>
        <begin position="61"/>
        <end position="76"/>
    </location>
</feature>
<organism evidence="2 3">
    <name type="scientific">Epibacterium ulvae</name>
    <dbReference type="NCBI Taxonomy" id="1156985"/>
    <lineage>
        <taxon>Bacteria</taxon>
        <taxon>Pseudomonadati</taxon>
        <taxon>Pseudomonadota</taxon>
        <taxon>Alphaproteobacteria</taxon>
        <taxon>Rhodobacterales</taxon>
        <taxon>Roseobacteraceae</taxon>
        <taxon>Epibacterium</taxon>
    </lineage>
</organism>
<evidence type="ECO:0000256" key="1">
    <source>
        <dbReference type="SAM" id="MobiDB-lite"/>
    </source>
</evidence>
<feature type="region of interest" description="Disordered" evidence="1">
    <location>
        <begin position="1"/>
        <end position="89"/>
    </location>
</feature>
<name>A0A1G5QIJ6_9RHOB</name>
<evidence type="ECO:0000313" key="3">
    <source>
        <dbReference type="Proteomes" id="UP000198767"/>
    </source>
</evidence>
<accession>A0A1G5QIJ6</accession>
<feature type="compositionally biased region" description="Basic and acidic residues" evidence="1">
    <location>
        <begin position="114"/>
        <end position="133"/>
    </location>
</feature>
<protein>
    <submittedName>
        <fullName evidence="2">Uncharacterized protein</fullName>
    </submittedName>
</protein>
<dbReference type="EMBL" id="FMWG01000004">
    <property type="protein sequence ID" value="SCZ61675.1"/>
    <property type="molecule type" value="Genomic_DNA"/>
</dbReference>
<evidence type="ECO:0000313" key="2">
    <source>
        <dbReference type="EMBL" id="SCZ61675.1"/>
    </source>
</evidence>
<feature type="region of interest" description="Disordered" evidence="1">
    <location>
        <begin position="437"/>
        <end position="469"/>
    </location>
</feature>
<feature type="compositionally biased region" description="Low complexity" evidence="1">
    <location>
        <begin position="36"/>
        <end position="49"/>
    </location>
</feature>
<dbReference type="Proteomes" id="UP000198767">
    <property type="component" value="Unassembled WGS sequence"/>
</dbReference>
<feature type="compositionally biased region" description="Basic and acidic residues" evidence="1">
    <location>
        <begin position="155"/>
        <end position="165"/>
    </location>
</feature>
<gene>
    <name evidence="2" type="ORF">SAMN04488118_104273</name>
</gene>
<dbReference type="AlphaFoldDB" id="A0A1G5QIJ6"/>
<feature type="compositionally biased region" description="Polar residues" evidence="1">
    <location>
        <begin position="1"/>
        <end position="16"/>
    </location>
</feature>
<reference evidence="2 3" key="1">
    <citation type="submission" date="2016-10" db="EMBL/GenBank/DDBJ databases">
        <authorList>
            <person name="de Groot N.N."/>
        </authorList>
    </citation>
    <scope>NUCLEOTIDE SEQUENCE [LARGE SCALE GENOMIC DNA]</scope>
    <source>
        <strain evidence="2 3">U95</strain>
    </source>
</reference>
<keyword evidence="3" id="KW-1185">Reference proteome</keyword>
<proteinExistence type="predicted"/>